<dbReference type="InterPro" id="IPR013324">
    <property type="entry name" value="RNA_pol_sigma_r3/r4-like"/>
</dbReference>
<reference evidence="4" key="2">
    <citation type="submission" date="2021-04" db="EMBL/GenBank/DDBJ databases">
        <authorList>
            <person name="Gilroy R."/>
        </authorList>
    </citation>
    <scope>NUCLEOTIDE SEQUENCE</scope>
    <source>
        <strain evidence="4">CHK183-5548</strain>
    </source>
</reference>
<proteinExistence type="inferred from homology"/>
<reference evidence="4" key="1">
    <citation type="journal article" date="2021" name="PeerJ">
        <title>Extensive microbial diversity within the chicken gut microbiome revealed by metagenomics and culture.</title>
        <authorList>
            <person name="Gilroy R."/>
            <person name="Ravi A."/>
            <person name="Getino M."/>
            <person name="Pursley I."/>
            <person name="Horton D.L."/>
            <person name="Alikhan N.F."/>
            <person name="Baker D."/>
            <person name="Gharbi K."/>
            <person name="Hall N."/>
            <person name="Watson M."/>
            <person name="Adriaenssens E.M."/>
            <person name="Foster-Nyarko E."/>
            <person name="Jarju S."/>
            <person name="Secka A."/>
            <person name="Antonio M."/>
            <person name="Oren A."/>
            <person name="Chaudhuri R.R."/>
            <person name="La Ragione R."/>
            <person name="Hildebrand F."/>
            <person name="Pallen M.J."/>
        </authorList>
    </citation>
    <scope>NUCLEOTIDE SEQUENCE</scope>
    <source>
        <strain evidence="4">CHK183-5548</strain>
    </source>
</reference>
<name>A0A9D2PEB6_9FIRM</name>
<dbReference type="PANTHER" id="PTHR40083:SF1">
    <property type="entry name" value="UPF0122 PROTEIN YLXM"/>
    <property type="match status" value="1"/>
</dbReference>
<evidence type="ECO:0000256" key="2">
    <source>
        <dbReference type="ARBA" id="ARBA00024764"/>
    </source>
</evidence>
<comment type="function">
    <text evidence="2 3">Might take part in the signal recognition particle (SRP) pathway. This is inferred from the conservation of its genetic proximity to ftsY/ffh. May be a regulatory protein.</text>
</comment>
<dbReference type="AlphaFoldDB" id="A0A9D2PEB6"/>
<accession>A0A9D2PEB6</accession>
<evidence type="ECO:0000256" key="1">
    <source>
        <dbReference type="ARBA" id="ARBA00008720"/>
    </source>
</evidence>
<dbReference type="PANTHER" id="PTHR40083">
    <property type="entry name" value="UPF0122 PROTEIN CBO2450/CLC_2298"/>
    <property type="match status" value="1"/>
</dbReference>
<dbReference type="Gene3D" id="1.10.10.10">
    <property type="entry name" value="Winged helix-like DNA-binding domain superfamily/Winged helix DNA-binding domain"/>
    <property type="match status" value="1"/>
</dbReference>
<keyword evidence="4" id="KW-0238">DNA-binding</keyword>
<gene>
    <name evidence="4" type="ORF">IAA04_11410</name>
</gene>
<dbReference type="Proteomes" id="UP000823883">
    <property type="component" value="Unassembled WGS sequence"/>
</dbReference>
<dbReference type="SUPFAM" id="SSF88659">
    <property type="entry name" value="Sigma3 and sigma4 domains of RNA polymerase sigma factors"/>
    <property type="match status" value="1"/>
</dbReference>
<dbReference type="GO" id="GO:0003677">
    <property type="term" value="F:DNA binding"/>
    <property type="evidence" value="ECO:0007669"/>
    <property type="project" value="UniProtKB-KW"/>
</dbReference>
<sequence>MIAQVIEMEKIVQQGLLYDFYGELLTDHQKQIYEDAVFNDLSLSEIAREAGISRQGVHDLIRRCDRILEGYEEKLGLIRKFQQTKEKVEEIHRLTREFSETGDRELIEEIGRISTEILELG</sequence>
<dbReference type="NCBIfam" id="NF045758">
    <property type="entry name" value="YlxM"/>
    <property type="match status" value="1"/>
</dbReference>
<dbReference type="InterPro" id="IPR007394">
    <property type="entry name" value="UPF0122"/>
</dbReference>
<evidence type="ECO:0000256" key="3">
    <source>
        <dbReference type="HAMAP-Rule" id="MF_00245"/>
    </source>
</evidence>
<organism evidence="4 5">
    <name type="scientific">Candidatus Lachnoclostridium pullistercoris</name>
    <dbReference type="NCBI Taxonomy" id="2838632"/>
    <lineage>
        <taxon>Bacteria</taxon>
        <taxon>Bacillati</taxon>
        <taxon>Bacillota</taxon>
        <taxon>Clostridia</taxon>
        <taxon>Lachnospirales</taxon>
        <taxon>Lachnospiraceae</taxon>
    </lineage>
</organism>
<evidence type="ECO:0000313" key="4">
    <source>
        <dbReference type="EMBL" id="HJC48649.1"/>
    </source>
</evidence>
<dbReference type="Pfam" id="PF04297">
    <property type="entry name" value="UPF0122"/>
    <property type="match status" value="1"/>
</dbReference>
<comment type="caution">
    <text evidence="4">The sequence shown here is derived from an EMBL/GenBank/DDBJ whole genome shotgun (WGS) entry which is preliminary data.</text>
</comment>
<dbReference type="InterPro" id="IPR054831">
    <property type="entry name" value="UPF0122_fam_protein"/>
</dbReference>
<comment type="similarity">
    <text evidence="1 3">Belongs to the UPF0122 family.</text>
</comment>
<dbReference type="HAMAP" id="MF_00245">
    <property type="entry name" value="UPF0122"/>
    <property type="match status" value="1"/>
</dbReference>
<evidence type="ECO:0000313" key="5">
    <source>
        <dbReference type="Proteomes" id="UP000823883"/>
    </source>
</evidence>
<protein>
    <recommendedName>
        <fullName evidence="3">UPF0122 protein IAA04_11410</fullName>
    </recommendedName>
</protein>
<dbReference type="EMBL" id="DWWL01000075">
    <property type="protein sequence ID" value="HJC48649.1"/>
    <property type="molecule type" value="Genomic_DNA"/>
</dbReference>
<dbReference type="InterPro" id="IPR036388">
    <property type="entry name" value="WH-like_DNA-bd_sf"/>
</dbReference>